<keyword evidence="6" id="KW-0227">DNA damage</keyword>
<feature type="binding site" evidence="13">
    <location>
        <begin position="228"/>
        <end position="234"/>
    </location>
    <ligand>
        <name>acetyl-CoA</name>
        <dbReference type="ChEBI" id="CHEBI:57288"/>
    </ligand>
</feature>
<evidence type="ECO:0000256" key="6">
    <source>
        <dbReference type="ARBA" id="ARBA00022763"/>
    </source>
</evidence>
<dbReference type="InterPro" id="IPR016181">
    <property type="entry name" value="Acyl_CoA_acyltransferase"/>
</dbReference>
<evidence type="ECO:0000256" key="12">
    <source>
        <dbReference type="PIRSR" id="PIRSR038084-1"/>
    </source>
</evidence>
<dbReference type="EC" id="2.3.1.48" evidence="3 11"/>
<comment type="caution">
    <text evidence="17">The sequence shown here is derived from an EMBL/GenBank/DDBJ whole genome shotgun (WGS) entry which is preliminary data.</text>
</comment>
<name>A0A9P3HJ93_9FUNG</name>
<evidence type="ECO:0000259" key="16">
    <source>
        <dbReference type="Pfam" id="PF10394"/>
    </source>
</evidence>
<comment type="subcellular location">
    <subcellularLocation>
        <location evidence="11">Cytoplasm</location>
    </subcellularLocation>
    <subcellularLocation>
        <location evidence="1 11">Nucleus</location>
    </subcellularLocation>
</comment>
<evidence type="ECO:0000256" key="11">
    <source>
        <dbReference type="PIRNR" id="PIRNR038084"/>
    </source>
</evidence>
<evidence type="ECO:0000256" key="14">
    <source>
        <dbReference type="PIRSR" id="PIRSR038084-3"/>
    </source>
</evidence>
<dbReference type="GO" id="GO:0000781">
    <property type="term" value="C:chromosome, telomeric region"/>
    <property type="evidence" value="ECO:0007669"/>
    <property type="project" value="GOC"/>
</dbReference>
<evidence type="ECO:0000313" key="18">
    <source>
        <dbReference type="Proteomes" id="UP000827284"/>
    </source>
</evidence>
<dbReference type="Gene3D" id="3.90.360.10">
    <property type="entry name" value="Histone acetyl transferase 1 (HAT1), N-terminal domain"/>
    <property type="match status" value="1"/>
</dbReference>
<keyword evidence="18" id="KW-1185">Reference proteome</keyword>
<dbReference type="InterPro" id="IPR000182">
    <property type="entry name" value="GNAT_dom"/>
</dbReference>
<evidence type="ECO:0000259" key="15">
    <source>
        <dbReference type="Pfam" id="PF00583"/>
    </source>
</evidence>
<dbReference type="AlphaFoldDB" id="A0A9P3HJ93"/>
<dbReference type="InterPro" id="IPR019467">
    <property type="entry name" value="Hat1_N"/>
</dbReference>
<keyword evidence="11" id="KW-0963">Cytoplasm</keyword>
<keyword evidence="5 11" id="KW-0808">Transferase</keyword>
<reference evidence="17" key="2">
    <citation type="journal article" date="2022" name="Microbiol. Resour. Announc.">
        <title>Whole-Genome Sequence of Entomortierella parvispora E1425, a Mucoromycotan Fungus Associated with Burkholderiaceae-Related Endosymbiotic Bacteria.</title>
        <authorList>
            <person name="Herlambang A."/>
            <person name="Guo Y."/>
            <person name="Takashima Y."/>
            <person name="Narisawa K."/>
            <person name="Ohta H."/>
            <person name="Nishizawa T."/>
        </authorList>
    </citation>
    <scope>NUCLEOTIDE SEQUENCE</scope>
    <source>
        <strain evidence="17">E1425</strain>
    </source>
</reference>
<dbReference type="SUPFAM" id="SSF55729">
    <property type="entry name" value="Acyl-CoA N-acyltransferases (Nat)"/>
    <property type="match status" value="1"/>
</dbReference>
<feature type="binding site" evidence="13">
    <location>
        <begin position="221"/>
        <end position="223"/>
    </location>
    <ligand>
        <name>acetyl-CoA</name>
        <dbReference type="ChEBI" id="CHEBI:57288"/>
    </ligand>
</feature>
<feature type="region of interest" description="Interaction with histone H4 N-terminus" evidence="13">
    <location>
        <begin position="205"/>
        <end position="207"/>
    </location>
</feature>
<evidence type="ECO:0000256" key="3">
    <source>
        <dbReference type="ARBA" id="ARBA00013184"/>
    </source>
</evidence>
<dbReference type="InterPro" id="IPR037113">
    <property type="entry name" value="Hat1_N_sf"/>
</dbReference>
<evidence type="ECO:0000256" key="10">
    <source>
        <dbReference type="ARBA" id="ARBA00048017"/>
    </source>
</evidence>
<feature type="site" description="Interaction with histone H4 N-terminus" evidence="14">
    <location>
        <position position="179"/>
    </location>
</feature>
<reference evidence="17" key="1">
    <citation type="submission" date="2021-11" db="EMBL/GenBank/DDBJ databases">
        <authorList>
            <person name="Herlambang A."/>
            <person name="Guo Y."/>
            <person name="Takashima Y."/>
            <person name="Nishizawa T."/>
        </authorList>
    </citation>
    <scope>NUCLEOTIDE SEQUENCE</scope>
    <source>
        <strain evidence="17">E1425</strain>
    </source>
</reference>
<evidence type="ECO:0000313" key="17">
    <source>
        <dbReference type="EMBL" id="GJJ77600.1"/>
    </source>
</evidence>
<dbReference type="PANTHER" id="PTHR12046">
    <property type="entry name" value="HISTONE ACETYLTRANSFERASE TYPE B CATALYTIC SUBUNIT"/>
    <property type="match status" value="1"/>
</dbReference>
<keyword evidence="9 11" id="KW-0012">Acyltransferase</keyword>
<comment type="catalytic activity">
    <reaction evidence="10 11">
        <text>L-lysyl-[protein] + acetyl-CoA = N(6)-acetyl-L-lysyl-[protein] + CoA + H(+)</text>
        <dbReference type="Rhea" id="RHEA:45948"/>
        <dbReference type="Rhea" id="RHEA-COMP:9752"/>
        <dbReference type="Rhea" id="RHEA-COMP:10731"/>
        <dbReference type="ChEBI" id="CHEBI:15378"/>
        <dbReference type="ChEBI" id="CHEBI:29969"/>
        <dbReference type="ChEBI" id="CHEBI:57287"/>
        <dbReference type="ChEBI" id="CHEBI:57288"/>
        <dbReference type="ChEBI" id="CHEBI:61930"/>
        <dbReference type="EC" id="2.3.1.48"/>
    </reaction>
</comment>
<evidence type="ECO:0000256" key="8">
    <source>
        <dbReference type="ARBA" id="ARBA00023242"/>
    </source>
</evidence>
<dbReference type="Pfam" id="PF10394">
    <property type="entry name" value="Hat1_N"/>
    <property type="match status" value="1"/>
</dbReference>
<proteinExistence type="inferred from homology"/>
<dbReference type="PIRSF" id="PIRSF038084">
    <property type="entry name" value="HAT-B_cat"/>
    <property type="match status" value="1"/>
</dbReference>
<evidence type="ECO:0000256" key="13">
    <source>
        <dbReference type="PIRSR" id="PIRSR038084-2"/>
    </source>
</evidence>
<gene>
    <name evidence="17" type="ORF">EMPS_09959</name>
</gene>
<dbReference type="GO" id="GO:0006281">
    <property type="term" value="P:DNA repair"/>
    <property type="evidence" value="ECO:0007669"/>
    <property type="project" value="UniProtKB-KW"/>
</dbReference>
<dbReference type="Pfam" id="PF00583">
    <property type="entry name" value="Acetyltransf_1"/>
    <property type="match status" value="1"/>
</dbReference>
<feature type="domain" description="N-acetyltransferase" evidence="15">
    <location>
        <begin position="182"/>
        <end position="259"/>
    </location>
</feature>
<comment type="similarity">
    <text evidence="2 11">Belongs to the HAT1 family.</text>
</comment>
<comment type="function">
    <text evidence="11">Catalytic component of the histone acetylase B (HAT-B) complex. Has intrinsic substrate specificity that modifies lysine in recognition sequence GXGKXG. Involved in DNA double-strand break repair.</text>
</comment>
<evidence type="ECO:0000256" key="7">
    <source>
        <dbReference type="ARBA" id="ARBA00023204"/>
    </source>
</evidence>
<feature type="active site" description="Proton donor/acceptor" evidence="12">
    <location>
        <position position="256"/>
    </location>
</feature>
<comment type="subunit">
    <text evidence="11">Component of the HAT-B complex composed of at least HAT1 and HAT2. The HAT-B complex binds to histone H4 tail.</text>
</comment>
<dbReference type="GO" id="GO:0042393">
    <property type="term" value="F:histone binding"/>
    <property type="evidence" value="ECO:0007669"/>
    <property type="project" value="InterPro"/>
</dbReference>
<dbReference type="Gene3D" id="3.40.630.30">
    <property type="match status" value="1"/>
</dbReference>
<dbReference type="CDD" id="cd04301">
    <property type="entry name" value="NAT_SF"/>
    <property type="match status" value="1"/>
</dbReference>
<evidence type="ECO:0000256" key="2">
    <source>
        <dbReference type="ARBA" id="ARBA00010543"/>
    </source>
</evidence>
<dbReference type="Proteomes" id="UP000827284">
    <property type="component" value="Unassembled WGS sequence"/>
</dbReference>
<accession>A0A9P3HJ93</accession>
<organism evidence="17 18">
    <name type="scientific">Entomortierella parvispora</name>
    <dbReference type="NCBI Taxonomy" id="205924"/>
    <lineage>
        <taxon>Eukaryota</taxon>
        <taxon>Fungi</taxon>
        <taxon>Fungi incertae sedis</taxon>
        <taxon>Mucoromycota</taxon>
        <taxon>Mortierellomycotina</taxon>
        <taxon>Mortierellomycetes</taxon>
        <taxon>Mortierellales</taxon>
        <taxon>Mortierellaceae</taxon>
        <taxon>Entomortierella</taxon>
    </lineage>
</organism>
<keyword evidence="8 11" id="KW-0539">Nucleus</keyword>
<dbReference type="InterPro" id="IPR013523">
    <property type="entry name" value="Hist_AcTrfase_HAT1_C"/>
</dbReference>
<evidence type="ECO:0000256" key="9">
    <source>
        <dbReference type="ARBA" id="ARBA00023315"/>
    </source>
</evidence>
<feature type="region of interest" description="Interaction with histone H4 N-terminus" evidence="13">
    <location>
        <begin position="48"/>
        <end position="50"/>
    </location>
</feature>
<protein>
    <recommendedName>
        <fullName evidence="4 11">Histone acetyltransferase type B catalytic subunit</fullName>
        <ecNumber evidence="3 11">2.3.1.48</ecNumber>
    </recommendedName>
</protein>
<feature type="domain" description="Histone acetyl transferase HAT1 N-terminal" evidence="16">
    <location>
        <begin position="6"/>
        <end position="167"/>
    </location>
</feature>
<keyword evidence="7" id="KW-0234">DNA repair</keyword>
<sequence>MNSKQWVVSSTEAINLRLVKAAPPGTEEEDEEDVVEFNPVFTYPIFGEQEQIYGYKDLSINIEFASGSLASCFSMGYKEKNSAADKIYLKMKDFLPPDIIDNRELFSQTAKKDYTGFRPMGTKSGEYRIQHEDYENSVFEFYDATFNTPRFKDYHRRMECFAIFFIEGASFIEDTDEKWEVRLVFERVSENGHETYNFVGYCTMYPYFCYPDQVRMRISQFLILPSYQQMGHGSRLYQSLYNDFCSRKNIREMTVEDPNEEFSDMRDKNDMRHLTANGVFKDLKAPIKKDQIEKTAQKFKLTKRQVARCYEMALLRNLDSRNKALVRAFRLQVKERLYRHNLEALSQLDEEERKSKLHETFLSVQEDYRRLLQLV</sequence>
<dbReference type="EMBL" id="BQFW01000013">
    <property type="protein sequence ID" value="GJJ77600.1"/>
    <property type="molecule type" value="Genomic_DNA"/>
</dbReference>
<dbReference type="OrthoDB" id="10253098at2759"/>
<dbReference type="GO" id="GO:0004402">
    <property type="term" value="F:histone acetyltransferase activity"/>
    <property type="evidence" value="ECO:0007669"/>
    <property type="project" value="UniProtKB-UniRule"/>
</dbReference>
<evidence type="ECO:0000256" key="1">
    <source>
        <dbReference type="ARBA" id="ARBA00004123"/>
    </source>
</evidence>
<dbReference type="InterPro" id="IPR017380">
    <property type="entry name" value="Hist_AcTrfase_B-typ_cat-su"/>
</dbReference>
<dbReference type="GO" id="GO:0005737">
    <property type="term" value="C:cytoplasm"/>
    <property type="evidence" value="ECO:0007669"/>
    <property type="project" value="UniProtKB-SubCell"/>
</dbReference>
<dbReference type="GO" id="GO:0005634">
    <property type="term" value="C:nucleus"/>
    <property type="evidence" value="ECO:0007669"/>
    <property type="project" value="UniProtKB-SubCell"/>
</dbReference>
<evidence type="ECO:0000256" key="5">
    <source>
        <dbReference type="ARBA" id="ARBA00022679"/>
    </source>
</evidence>
<dbReference type="Pfam" id="PF21184">
    <property type="entry name" value="HAT1_C_fung"/>
    <property type="match status" value="1"/>
</dbReference>
<dbReference type="Gene3D" id="1.10.10.390">
    <property type="match status" value="1"/>
</dbReference>
<feature type="binding site" evidence="13">
    <location>
        <position position="259"/>
    </location>
    <ligand>
        <name>acetyl-CoA</name>
        <dbReference type="ChEBI" id="CHEBI:57288"/>
    </ligand>
</feature>
<dbReference type="GO" id="GO:0031509">
    <property type="term" value="P:subtelomeric heterochromatin formation"/>
    <property type="evidence" value="ECO:0007669"/>
    <property type="project" value="InterPro"/>
</dbReference>
<evidence type="ECO:0000256" key="4">
    <source>
        <dbReference type="ARBA" id="ARBA00021268"/>
    </source>
</evidence>